<gene>
    <name evidence="2" type="ORF">FYJ35_11085</name>
</gene>
<keyword evidence="1" id="KW-0812">Transmembrane</keyword>
<protein>
    <submittedName>
        <fullName evidence="2">Uncharacterized protein</fullName>
    </submittedName>
</protein>
<evidence type="ECO:0000313" key="2">
    <source>
        <dbReference type="EMBL" id="MSS15571.1"/>
    </source>
</evidence>
<dbReference type="Proteomes" id="UP000481852">
    <property type="component" value="Unassembled WGS sequence"/>
</dbReference>
<dbReference type="AlphaFoldDB" id="A0A6L5X5C5"/>
<evidence type="ECO:0000256" key="1">
    <source>
        <dbReference type="SAM" id="Phobius"/>
    </source>
</evidence>
<dbReference type="EMBL" id="VULZ01000013">
    <property type="protein sequence ID" value="MSS15571.1"/>
    <property type="molecule type" value="Genomic_DNA"/>
</dbReference>
<keyword evidence="1" id="KW-1133">Transmembrane helix</keyword>
<evidence type="ECO:0000313" key="3">
    <source>
        <dbReference type="Proteomes" id="UP000481852"/>
    </source>
</evidence>
<dbReference type="RefSeq" id="WP_154526562.1">
    <property type="nucleotide sequence ID" value="NZ_VULZ01000013.1"/>
</dbReference>
<keyword evidence="1" id="KW-0472">Membrane</keyword>
<keyword evidence="3" id="KW-1185">Reference proteome</keyword>
<organism evidence="2 3">
    <name type="scientific">Porcincola intestinalis</name>
    <dbReference type="NCBI Taxonomy" id="2606632"/>
    <lineage>
        <taxon>Bacteria</taxon>
        <taxon>Bacillati</taxon>
        <taxon>Bacillota</taxon>
        <taxon>Clostridia</taxon>
        <taxon>Lachnospirales</taxon>
        <taxon>Lachnospiraceae</taxon>
        <taxon>Porcincola</taxon>
    </lineage>
</organism>
<name>A0A6L5X5C5_9FIRM</name>
<feature type="transmembrane region" description="Helical" evidence="1">
    <location>
        <begin position="30"/>
        <end position="52"/>
    </location>
</feature>
<accession>A0A6L5X5C5</accession>
<reference evidence="2 3" key="1">
    <citation type="submission" date="2019-08" db="EMBL/GenBank/DDBJ databases">
        <title>In-depth cultivation of the pig gut microbiome towards novel bacterial diversity and tailored functional studies.</title>
        <authorList>
            <person name="Wylensek D."/>
            <person name="Hitch T.C.A."/>
            <person name="Clavel T."/>
        </authorList>
    </citation>
    <scope>NUCLEOTIDE SEQUENCE [LARGE SCALE GENOMIC DNA]</scope>
    <source>
        <strain evidence="2 3">Oil+RF-744-WCA-WT-11</strain>
    </source>
</reference>
<comment type="caution">
    <text evidence="2">The sequence shown here is derived from an EMBL/GenBank/DDBJ whole genome shotgun (WGS) entry which is preliminary data.</text>
</comment>
<sequence>MKRKAIANLAAAGLTVGFFAAVRPEKTPSMWMVALFAIAFFQLGKAQIHALFPEKHYLTARRVSMTQQDAVRYAQTHVGRG</sequence>
<proteinExistence type="predicted"/>